<dbReference type="InterPro" id="IPR001841">
    <property type="entry name" value="Znf_RING"/>
</dbReference>
<dbReference type="InterPro" id="IPR006574">
    <property type="entry name" value="PRY"/>
</dbReference>
<dbReference type="InterPro" id="IPR013320">
    <property type="entry name" value="ConA-like_dom_sf"/>
</dbReference>
<dbReference type="InterPro" id="IPR058030">
    <property type="entry name" value="TRIM8/14/16/25/29/45/65_CC"/>
</dbReference>
<evidence type="ECO:0000259" key="7">
    <source>
        <dbReference type="PROSITE" id="PS50089"/>
    </source>
</evidence>
<evidence type="ECO:0000256" key="3">
    <source>
        <dbReference type="ARBA" id="ARBA00022833"/>
    </source>
</evidence>
<dbReference type="PANTHER" id="PTHR24103">
    <property type="entry name" value="E3 UBIQUITIN-PROTEIN LIGASE TRIM"/>
    <property type="match status" value="1"/>
</dbReference>
<keyword evidence="3" id="KW-0862">Zinc</keyword>
<evidence type="ECO:0000256" key="2">
    <source>
        <dbReference type="ARBA" id="ARBA00022771"/>
    </source>
</evidence>
<dbReference type="SMART" id="SM00336">
    <property type="entry name" value="BBOX"/>
    <property type="match status" value="1"/>
</dbReference>
<reference evidence="9 10" key="1">
    <citation type="submission" date="2024-06" db="EMBL/GenBank/DDBJ databases">
        <authorList>
            <person name="Pan Q."/>
            <person name="Wen M."/>
            <person name="Jouanno E."/>
            <person name="Zahm M."/>
            <person name="Klopp C."/>
            <person name="Cabau C."/>
            <person name="Louis A."/>
            <person name="Berthelot C."/>
            <person name="Parey E."/>
            <person name="Roest Crollius H."/>
            <person name="Montfort J."/>
            <person name="Robinson-Rechavi M."/>
            <person name="Bouchez O."/>
            <person name="Lampietro C."/>
            <person name="Lopez Roques C."/>
            <person name="Donnadieu C."/>
            <person name="Postlethwait J."/>
            <person name="Bobe J."/>
            <person name="Verreycken H."/>
            <person name="Guiguen Y."/>
        </authorList>
    </citation>
    <scope>NUCLEOTIDE SEQUENCE [LARGE SCALE GENOMIC DNA]</scope>
    <source>
        <strain evidence="9">Up_M1</strain>
        <tissue evidence="9">Testis</tissue>
    </source>
</reference>
<dbReference type="InterPro" id="IPR003879">
    <property type="entry name" value="Butyrophylin_SPRY"/>
</dbReference>
<dbReference type="Pfam" id="PF13765">
    <property type="entry name" value="PRY"/>
    <property type="match status" value="1"/>
</dbReference>
<dbReference type="Gene3D" id="3.30.40.10">
    <property type="entry name" value="Zinc/RING finger domain, C3HC4 (zinc finger)"/>
    <property type="match status" value="1"/>
</dbReference>
<dbReference type="SUPFAM" id="SSF49899">
    <property type="entry name" value="Concanavalin A-like lectins/glucanases"/>
    <property type="match status" value="1"/>
</dbReference>
<dbReference type="InterPro" id="IPR043136">
    <property type="entry name" value="B30.2/SPRY_sf"/>
</dbReference>
<dbReference type="InterPro" id="IPR027370">
    <property type="entry name" value="Znf-RING_euk"/>
</dbReference>
<evidence type="ECO:0000313" key="9">
    <source>
        <dbReference type="EMBL" id="KAL0969403.1"/>
    </source>
</evidence>
<dbReference type="GO" id="GO:0008270">
    <property type="term" value="F:zinc ion binding"/>
    <property type="evidence" value="ECO:0007669"/>
    <property type="project" value="UniProtKB-KW"/>
</dbReference>
<dbReference type="InterPro" id="IPR017907">
    <property type="entry name" value="Znf_RING_CS"/>
</dbReference>
<dbReference type="Pfam" id="PF25600">
    <property type="entry name" value="TRIM_CC"/>
    <property type="match status" value="1"/>
</dbReference>
<proteinExistence type="predicted"/>
<feature type="region of interest" description="Disordered" evidence="6">
    <location>
        <begin position="354"/>
        <end position="381"/>
    </location>
</feature>
<keyword evidence="1" id="KW-0479">Metal-binding</keyword>
<evidence type="ECO:0000259" key="8">
    <source>
        <dbReference type="PROSITE" id="PS50119"/>
    </source>
</evidence>
<dbReference type="PROSITE" id="PS50119">
    <property type="entry name" value="ZF_BBOX"/>
    <property type="match status" value="1"/>
</dbReference>
<protein>
    <submittedName>
        <fullName evidence="9">Uncharacterized protein</fullName>
    </submittedName>
</protein>
<dbReference type="Pfam" id="PF13445">
    <property type="entry name" value="zf-RING_UBOX"/>
    <property type="match status" value="1"/>
</dbReference>
<comment type="caution">
    <text evidence="9">The sequence shown here is derived from an EMBL/GenBank/DDBJ whole genome shotgun (WGS) entry which is preliminary data.</text>
</comment>
<dbReference type="SUPFAM" id="SSF57845">
    <property type="entry name" value="B-box zinc-binding domain"/>
    <property type="match status" value="1"/>
</dbReference>
<keyword evidence="2 4" id="KW-0863">Zinc-finger</keyword>
<evidence type="ECO:0000256" key="1">
    <source>
        <dbReference type="ARBA" id="ARBA00022723"/>
    </source>
</evidence>
<feature type="domain" description="B box-type" evidence="8">
    <location>
        <begin position="86"/>
        <end position="127"/>
    </location>
</feature>
<evidence type="ECO:0000256" key="6">
    <source>
        <dbReference type="SAM" id="MobiDB-lite"/>
    </source>
</evidence>
<dbReference type="Gene3D" id="3.30.160.60">
    <property type="entry name" value="Classic Zinc Finger"/>
    <property type="match status" value="1"/>
</dbReference>
<evidence type="ECO:0000256" key="4">
    <source>
        <dbReference type="PROSITE-ProRule" id="PRU00024"/>
    </source>
</evidence>
<dbReference type="PRINTS" id="PR01407">
    <property type="entry name" value="BUTYPHLNCDUF"/>
</dbReference>
<keyword evidence="5" id="KW-0175">Coiled coil</keyword>
<feature type="domain" description="RING-type" evidence="7">
    <location>
        <begin position="14"/>
        <end position="54"/>
    </location>
</feature>
<dbReference type="PROSITE" id="PS00518">
    <property type="entry name" value="ZF_RING_1"/>
    <property type="match status" value="1"/>
</dbReference>
<dbReference type="SMART" id="SM00184">
    <property type="entry name" value="RING"/>
    <property type="match status" value="1"/>
</dbReference>
<organism evidence="9 10">
    <name type="scientific">Umbra pygmaea</name>
    <name type="common">Eastern mudminnow</name>
    <dbReference type="NCBI Taxonomy" id="75934"/>
    <lineage>
        <taxon>Eukaryota</taxon>
        <taxon>Metazoa</taxon>
        <taxon>Chordata</taxon>
        <taxon>Craniata</taxon>
        <taxon>Vertebrata</taxon>
        <taxon>Euteleostomi</taxon>
        <taxon>Actinopterygii</taxon>
        <taxon>Neopterygii</taxon>
        <taxon>Teleostei</taxon>
        <taxon>Protacanthopterygii</taxon>
        <taxon>Esociformes</taxon>
        <taxon>Umbridae</taxon>
        <taxon>Umbra</taxon>
    </lineage>
</organism>
<dbReference type="Gene3D" id="2.60.120.920">
    <property type="match status" value="1"/>
</dbReference>
<dbReference type="Pfam" id="PF00643">
    <property type="entry name" value="zf-B_box"/>
    <property type="match status" value="1"/>
</dbReference>
<evidence type="ECO:0000313" key="10">
    <source>
        <dbReference type="Proteomes" id="UP001557470"/>
    </source>
</evidence>
<feature type="coiled-coil region" evidence="5">
    <location>
        <begin position="203"/>
        <end position="248"/>
    </location>
</feature>
<evidence type="ECO:0000256" key="5">
    <source>
        <dbReference type="SAM" id="Coils"/>
    </source>
</evidence>
<dbReference type="SMART" id="SM00589">
    <property type="entry name" value="PRY"/>
    <property type="match status" value="1"/>
</dbReference>
<dbReference type="InterPro" id="IPR050143">
    <property type="entry name" value="TRIM/RBCC"/>
</dbReference>
<sequence>MASRSSLLEENLSCPVCCDIFKNPVLLSCSHSFCKVCLEKSWKGMETWECPVCRRRSSKQEPPCNRVLKNLCEAFVQEKSQRPSAGSEVICTLHEEKLKLFCLEDKQPVCVVCQTSRKHSNHKFCPVDEAAQDCKIMTRSYNISLGILLEELQTALKPLQEKLKVFNKVKLLCDQTTEHIKSQAQLTEMQIKDVFVKLHQFLREEEEARIAVLKEEEEQKSQIMKKKIEEMNRDILTLSDKIRALEEELRAEDVSFLQNFPTTLKRAQCILPDPKTVSGPLIDVSKHLGNLKFRVWEKMQETVQYSPVILDPNTAHPRLFLSDDLTSVRRINTQQLPDNTERFDEDECVVVSEGFTSDPIREMDGPPSEAEVPDYQSSAGL</sequence>
<dbReference type="InterPro" id="IPR013083">
    <property type="entry name" value="Znf_RING/FYVE/PHD"/>
</dbReference>
<gene>
    <name evidence="9" type="ORF">UPYG_G00226990</name>
</gene>
<keyword evidence="10" id="KW-1185">Reference proteome</keyword>
<dbReference type="PROSITE" id="PS50089">
    <property type="entry name" value="ZF_RING_2"/>
    <property type="match status" value="1"/>
</dbReference>
<dbReference type="InterPro" id="IPR000315">
    <property type="entry name" value="Znf_B-box"/>
</dbReference>
<dbReference type="Proteomes" id="UP001557470">
    <property type="component" value="Unassembled WGS sequence"/>
</dbReference>
<dbReference type="SUPFAM" id="SSF57850">
    <property type="entry name" value="RING/U-box"/>
    <property type="match status" value="1"/>
</dbReference>
<dbReference type="AlphaFoldDB" id="A0ABD0X347"/>
<accession>A0ABD0X347</accession>
<dbReference type="EMBL" id="JAGEUA010000007">
    <property type="protein sequence ID" value="KAL0969403.1"/>
    <property type="molecule type" value="Genomic_DNA"/>
</dbReference>
<name>A0ABD0X347_UMBPY</name>